<organism evidence="1 2">
    <name type="scientific">Trypanosoma theileri</name>
    <dbReference type="NCBI Taxonomy" id="67003"/>
    <lineage>
        <taxon>Eukaryota</taxon>
        <taxon>Discoba</taxon>
        <taxon>Euglenozoa</taxon>
        <taxon>Kinetoplastea</taxon>
        <taxon>Metakinetoplastina</taxon>
        <taxon>Trypanosomatida</taxon>
        <taxon>Trypanosomatidae</taxon>
        <taxon>Trypanosoma</taxon>
    </lineage>
</organism>
<dbReference type="EMBL" id="NBCO01000027">
    <property type="protein sequence ID" value="ORC86542.1"/>
    <property type="molecule type" value="Genomic_DNA"/>
</dbReference>
<name>A0A1X0NPA3_9TRYP</name>
<dbReference type="OrthoDB" id="251711at2759"/>
<dbReference type="RefSeq" id="XP_028880608.1">
    <property type="nucleotide sequence ID" value="XM_029028025.1"/>
</dbReference>
<evidence type="ECO:0000313" key="1">
    <source>
        <dbReference type="EMBL" id="ORC86542.1"/>
    </source>
</evidence>
<gene>
    <name evidence="1" type="ORF">TM35_000271320</name>
</gene>
<proteinExistence type="predicted"/>
<accession>A0A1X0NPA3</accession>
<dbReference type="GeneID" id="39987805"/>
<dbReference type="Proteomes" id="UP000192257">
    <property type="component" value="Unassembled WGS sequence"/>
</dbReference>
<protein>
    <submittedName>
        <fullName evidence="1">Tbingi protein</fullName>
    </submittedName>
</protein>
<reference evidence="1 2" key="1">
    <citation type="submission" date="2017-03" db="EMBL/GenBank/DDBJ databases">
        <title>An alternative strategy for trypanosome survival in the mammalian bloodstream revealed through genome and transcriptome analysis of the ubiquitous bovine parasite Trypanosoma (Megatrypanum) theileri.</title>
        <authorList>
            <person name="Kelly S."/>
            <person name="Ivens A."/>
            <person name="Mott A."/>
            <person name="O'Neill E."/>
            <person name="Emms D."/>
            <person name="Macleod O."/>
            <person name="Voorheis P."/>
            <person name="Matthews J."/>
            <person name="Matthews K."/>
            <person name="Carrington M."/>
        </authorList>
    </citation>
    <scope>NUCLEOTIDE SEQUENCE [LARGE SCALE GENOMIC DNA]</scope>
    <source>
        <strain evidence="1">Edinburgh</strain>
    </source>
</reference>
<keyword evidence="2" id="KW-1185">Reference proteome</keyword>
<sequence length="173" mass="19960">MVSIFPERTSSQGTRQQQILSFNAFPPWRATRNSSRPTYVHYSNEHPKQTIISSSLIISWIFFADDLTLAVRHVNRDIINSTLQQGLNVVDEWSKNYFMEINVDKTKYTLFGTLDPNPLSLELRAIPVGPEKAPKLLGITFQNYRVMSTHVVQTRQRMNFRLLQLAAISCTTW</sequence>
<dbReference type="VEuPathDB" id="TriTrypDB:TM35_000271320"/>
<dbReference type="AlphaFoldDB" id="A0A1X0NPA3"/>
<evidence type="ECO:0000313" key="2">
    <source>
        <dbReference type="Proteomes" id="UP000192257"/>
    </source>
</evidence>
<comment type="caution">
    <text evidence="1">The sequence shown here is derived from an EMBL/GenBank/DDBJ whole genome shotgun (WGS) entry which is preliminary data.</text>
</comment>